<evidence type="ECO:0000256" key="4">
    <source>
        <dbReference type="ARBA" id="ARBA00010617"/>
    </source>
</evidence>
<dbReference type="InterPro" id="IPR002401">
    <property type="entry name" value="Cyt_P450_E_grp-I"/>
</dbReference>
<keyword evidence="16" id="KW-1185">Reference proteome</keyword>
<evidence type="ECO:0000256" key="5">
    <source>
        <dbReference type="ARBA" id="ARBA00022617"/>
    </source>
</evidence>
<dbReference type="Gene3D" id="1.10.630.10">
    <property type="entry name" value="Cytochrome P450"/>
    <property type="match status" value="1"/>
</dbReference>
<dbReference type="PANTHER" id="PTHR24292:SF54">
    <property type="entry name" value="CYP9F3-RELATED"/>
    <property type="match status" value="1"/>
</dbReference>
<keyword evidence="7" id="KW-0256">Endoplasmic reticulum</keyword>
<dbReference type="InterPro" id="IPR036396">
    <property type="entry name" value="Cyt_P450_sf"/>
</dbReference>
<comment type="caution">
    <text evidence="15">The sequence shown here is derived from an EMBL/GenBank/DDBJ whole genome shotgun (WGS) entry which is preliminary data.</text>
</comment>
<sequence>MWWILAAAAAVALCHWLLKRPHKYWIEKGVKQGRPIFLFGDSWEQLSQKQSHPEMVQMVYNMCPNTRYSGIYQLLQPTLVLKDPDLIRQIAVKDFDHFVDHPAFIPEDSDPLWNNNLFALTGKRWREMRATLSPAFTSSKMKYMFSLISQSGEQFVKYFLKKNEDVITVEMKDIFTRFANDVIANTAFGVQCDSLVEPKNEFFVMGKKATDFSGFWKNLKFMLFFIAPKLSDVFKVRFFSEEVNQFFTSLVRTNIQSRETHGVVRPDMIQLLLEARKNRLKHEELHSIQDTGFATVEEHEFTKNAKKIEREITDQDIASQALVFFFAGFDTVSSLMSLMSYELAVNPDVQDKLLLEVDEALETCNGKITYEVVLGMKYMDMVVSECLRKWPNSVATDRISTKPYTIEPKYPDEKPVHLEKNTSVWIPIFAIHRDPKYYPEPDRFDPERFNDENKAKIKPYTYLPFGTGPRNCIGSRFALLETKILFFYILSHFRIIPVQKTPIPLVLCKKQLNLNAKDGYWLGLQRSSKI</sequence>
<dbReference type="GO" id="GO:0004497">
    <property type="term" value="F:monooxygenase activity"/>
    <property type="evidence" value="ECO:0007669"/>
    <property type="project" value="UniProtKB-KW"/>
</dbReference>
<dbReference type="AlphaFoldDB" id="A0AA38HX62"/>
<dbReference type="InterPro" id="IPR001128">
    <property type="entry name" value="Cyt_P450"/>
</dbReference>
<dbReference type="Pfam" id="PF00067">
    <property type="entry name" value="p450"/>
    <property type="match status" value="1"/>
</dbReference>
<evidence type="ECO:0000256" key="13">
    <source>
        <dbReference type="PIRSR" id="PIRSR602401-1"/>
    </source>
</evidence>
<keyword evidence="8" id="KW-0492">Microsome</keyword>
<dbReference type="EMBL" id="JALNTZ010000007">
    <property type="protein sequence ID" value="KAJ3645273.1"/>
    <property type="molecule type" value="Genomic_DNA"/>
</dbReference>
<dbReference type="InterPro" id="IPR050476">
    <property type="entry name" value="Insect_CytP450_Detox"/>
</dbReference>
<evidence type="ECO:0008006" key="17">
    <source>
        <dbReference type="Google" id="ProtNLM"/>
    </source>
</evidence>
<protein>
    <recommendedName>
        <fullName evidence="17">Cytochrome P450 9e2</fullName>
    </recommendedName>
</protein>
<dbReference type="GO" id="GO:0016705">
    <property type="term" value="F:oxidoreductase activity, acting on paired donors, with incorporation or reduction of molecular oxygen"/>
    <property type="evidence" value="ECO:0007669"/>
    <property type="project" value="InterPro"/>
</dbReference>
<evidence type="ECO:0000256" key="11">
    <source>
        <dbReference type="ARBA" id="ARBA00023033"/>
    </source>
</evidence>
<evidence type="ECO:0000256" key="1">
    <source>
        <dbReference type="ARBA" id="ARBA00001971"/>
    </source>
</evidence>
<reference evidence="15" key="1">
    <citation type="journal article" date="2023" name="G3 (Bethesda)">
        <title>Whole genome assemblies of Zophobas morio and Tenebrio molitor.</title>
        <authorList>
            <person name="Kaur S."/>
            <person name="Stinson S.A."/>
            <person name="diCenzo G.C."/>
        </authorList>
    </citation>
    <scope>NUCLEOTIDE SEQUENCE</scope>
    <source>
        <strain evidence="15">QUZm001</strain>
    </source>
</reference>
<proteinExistence type="inferred from homology"/>
<comment type="subcellular location">
    <subcellularLocation>
        <location evidence="3">Endoplasmic reticulum membrane</location>
        <topology evidence="3">Peripheral membrane protein</topology>
    </subcellularLocation>
    <subcellularLocation>
        <location evidence="2">Microsome membrane</location>
        <topology evidence="2">Peripheral membrane protein</topology>
    </subcellularLocation>
</comment>
<accession>A0AA38HX62</accession>
<comment type="similarity">
    <text evidence="4 14">Belongs to the cytochrome P450 family.</text>
</comment>
<comment type="cofactor">
    <cofactor evidence="1 13">
        <name>heme</name>
        <dbReference type="ChEBI" id="CHEBI:30413"/>
    </cofactor>
</comment>
<evidence type="ECO:0000256" key="3">
    <source>
        <dbReference type="ARBA" id="ARBA00004406"/>
    </source>
</evidence>
<dbReference type="FunFam" id="1.10.630.10:FF:000042">
    <property type="entry name" value="Cytochrome P450"/>
    <property type="match status" value="1"/>
</dbReference>
<evidence type="ECO:0000256" key="7">
    <source>
        <dbReference type="ARBA" id="ARBA00022824"/>
    </source>
</evidence>
<dbReference type="GO" id="GO:0005789">
    <property type="term" value="C:endoplasmic reticulum membrane"/>
    <property type="evidence" value="ECO:0007669"/>
    <property type="project" value="UniProtKB-SubCell"/>
</dbReference>
<evidence type="ECO:0000313" key="15">
    <source>
        <dbReference type="EMBL" id="KAJ3645273.1"/>
    </source>
</evidence>
<evidence type="ECO:0000256" key="10">
    <source>
        <dbReference type="ARBA" id="ARBA00023004"/>
    </source>
</evidence>
<feature type="binding site" description="axial binding residue" evidence="13">
    <location>
        <position position="472"/>
    </location>
    <ligand>
        <name>heme</name>
        <dbReference type="ChEBI" id="CHEBI:30413"/>
    </ligand>
    <ligandPart>
        <name>Fe</name>
        <dbReference type="ChEBI" id="CHEBI:18248"/>
    </ligandPart>
</feature>
<dbReference type="InterPro" id="IPR017972">
    <property type="entry name" value="Cyt_P450_CS"/>
</dbReference>
<dbReference type="PRINTS" id="PR00385">
    <property type="entry name" value="P450"/>
</dbReference>
<evidence type="ECO:0000256" key="12">
    <source>
        <dbReference type="ARBA" id="ARBA00023136"/>
    </source>
</evidence>
<evidence type="ECO:0000313" key="16">
    <source>
        <dbReference type="Proteomes" id="UP001168821"/>
    </source>
</evidence>
<evidence type="ECO:0000256" key="14">
    <source>
        <dbReference type="RuleBase" id="RU000461"/>
    </source>
</evidence>
<evidence type="ECO:0000256" key="8">
    <source>
        <dbReference type="ARBA" id="ARBA00022848"/>
    </source>
</evidence>
<keyword evidence="9 14" id="KW-0560">Oxidoreductase</keyword>
<dbReference type="SUPFAM" id="SSF48264">
    <property type="entry name" value="Cytochrome P450"/>
    <property type="match status" value="1"/>
</dbReference>
<keyword evidence="11 14" id="KW-0503">Monooxygenase</keyword>
<dbReference type="PRINTS" id="PR00463">
    <property type="entry name" value="EP450I"/>
</dbReference>
<keyword evidence="10 13" id="KW-0408">Iron</keyword>
<keyword evidence="5 13" id="KW-0349">Heme</keyword>
<gene>
    <name evidence="15" type="ORF">Zmor_022941</name>
</gene>
<dbReference type="CDD" id="cd11056">
    <property type="entry name" value="CYP6-like"/>
    <property type="match status" value="1"/>
</dbReference>
<organism evidence="15 16">
    <name type="scientific">Zophobas morio</name>
    <dbReference type="NCBI Taxonomy" id="2755281"/>
    <lineage>
        <taxon>Eukaryota</taxon>
        <taxon>Metazoa</taxon>
        <taxon>Ecdysozoa</taxon>
        <taxon>Arthropoda</taxon>
        <taxon>Hexapoda</taxon>
        <taxon>Insecta</taxon>
        <taxon>Pterygota</taxon>
        <taxon>Neoptera</taxon>
        <taxon>Endopterygota</taxon>
        <taxon>Coleoptera</taxon>
        <taxon>Polyphaga</taxon>
        <taxon>Cucujiformia</taxon>
        <taxon>Tenebrionidae</taxon>
        <taxon>Zophobas</taxon>
    </lineage>
</organism>
<keyword evidence="6 13" id="KW-0479">Metal-binding</keyword>
<evidence type="ECO:0000256" key="2">
    <source>
        <dbReference type="ARBA" id="ARBA00004174"/>
    </source>
</evidence>
<dbReference type="GO" id="GO:0020037">
    <property type="term" value="F:heme binding"/>
    <property type="evidence" value="ECO:0007669"/>
    <property type="project" value="InterPro"/>
</dbReference>
<dbReference type="PROSITE" id="PS00086">
    <property type="entry name" value="CYTOCHROME_P450"/>
    <property type="match status" value="1"/>
</dbReference>
<evidence type="ECO:0000256" key="9">
    <source>
        <dbReference type="ARBA" id="ARBA00023002"/>
    </source>
</evidence>
<evidence type="ECO:0000256" key="6">
    <source>
        <dbReference type="ARBA" id="ARBA00022723"/>
    </source>
</evidence>
<dbReference type="GO" id="GO:0005506">
    <property type="term" value="F:iron ion binding"/>
    <property type="evidence" value="ECO:0007669"/>
    <property type="project" value="InterPro"/>
</dbReference>
<name>A0AA38HX62_9CUCU</name>
<dbReference type="Proteomes" id="UP001168821">
    <property type="component" value="Unassembled WGS sequence"/>
</dbReference>
<dbReference type="PANTHER" id="PTHR24292">
    <property type="entry name" value="CYTOCHROME P450"/>
    <property type="match status" value="1"/>
</dbReference>
<keyword evidence="12" id="KW-0472">Membrane</keyword>